<evidence type="ECO:0000256" key="1">
    <source>
        <dbReference type="ARBA" id="ARBA00003502"/>
    </source>
</evidence>
<comment type="function">
    <text evidence="1">NodD regulates the expression of the nodABCFE genes which encode other nodulation proteins. NodD is also a negative regulator of its own expression. Binds flavonoids as inducers.</text>
</comment>
<feature type="domain" description="HTH lysR-type" evidence="6">
    <location>
        <begin position="1"/>
        <end position="58"/>
    </location>
</feature>
<sequence length="299" mass="32246">MDSDALLTFLTVHRRGGISSAAKALHRSQPAISRRIALLEQELGVPLFERIASRTMLSDAGRVLVPYAERAVAAAQDAENAVRALAQPNSGPVVLAVVGTLAGGRLSAVLKRFAAAHPQVELSLRTATSAEVSDMVRRGEATIGLRYDRDRSRDLDCELLVTERLQVVCALDHPRAGRRVAKLADLSGERWIAFPIVPGRREITAAHVFALFGLGEIEWTPVDSLTAQKRLVEAGLGVALLSESNAAEELRHKTIATIGVGDLKANHDVVTVTRRGGFLSAAARRLMEIVGKEYRGTRS</sequence>
<dbReference type="Proteomes" id="UP000051660">
    <property type="component" value="Unassembled WGS sequence"/>
</dbReference>
<evidence type="ECO:0000256" key="4">
    <source>
        <dbReference type="ARBA" id="ARBA00023125"/>
    </source>
</evidence>
<dbReference type="InterPro" id="IPR036388">
    <property type="entry name" value="WH-like_DNA-bd_sf"/>
</dbReference>
<evidence type="ECO:0000256" key="3">
    <source>
        <dbReference type="ARBA" id="ARBA00023015"/>
    </source>
</evidence>
<dbReference type="Pfam" id="PF03466">
    <property type="entry name" value="LysR_substrate"/>
    <property type="match status" value="1"/>
</dbReference>
<evidence type="ECO:0000313" key="8">
    <source>
        <dbReference type="Proteomes" id="UP000051660"/>
    </source>
</evidence>
<keyword evidence="5" id="KW-0804">Transcription</keyword>
<dbReference type="EMBL" id="LLYB01000082">
    <property type="protein sequence ID" value="KRR21150.1"/>
    <property type="molecule type" value="Genomic_DNA"/>
</dbReference>
<dbReference type="GO" id="GO:0003700">
    <property type="term" value="F:DNA-binding transcription factor activity"/>
    <property type="evidence" value="ECO:0007669"/>
    <property type="project" value="InterPro"/>
</dbReference>
<dbReference type="InterPro" id="IPR005119">
    <property type="entry name" value="LysR_subst-bd"/>
</dbReference>
<dbReference type="OrthoDB" id="5297263at2"/>
<comment type="caution">
    <text evidence="7">The sequence shown here is derived from an EMBL/GenBank/DDBJ whole genome shotgun (WGS) entry which is preliminary data.</text>
</comment>
<dbReference type="InterPro" id="IPR000847">
    <property type="entry name" value="LysR_HTH_N"/>
</dbReference>
<dbReference type="AlphaFoldDB" id="A0A0R3MNI3"/>
<evidence type="ECO:0000313" key="7">
    <source>
        <dbReference type="EMBL" id="KRR21150.1"/>
    </source>
</evidence>
<dbReference type="Gene3D" id="1.10.10.10">
    <property type="entry name" value="Winged helix-like DNA-binding domain superfamily/Winged helix DNA-binding domain"/>
    <property type="match status" value="1"/>
</dbReference>
<dbReference type="PROSITE" id="PS50931">
    <property type="entry name" value="HTH_LYSR"/>
    <property type="match status" value="1"/>
</dbReference>
<protein>
    <recommendedName>
        <fullName evidence="6">HTH lysR-type domain-containing protein</fullName>
    </recommendedName>
</protein>
<dbReference type="Pfam" id="PF00126">
    <property type="entry name" value="HTH_1"/>
    <property type="match status" value="1"/>
</dbReference>
<dbReference type="RefSeq" id="WP_057860116.1">
    <property type="nucleotide sequence ID" value="NZ_LLYB01000082.1"/>
</dbReference>
<dbReference type="InterPro" id="IPR036390">
    <property type="entry name" value="WH_DNA-bd_sf"/>
</dbReference>
<dbReference type="PANTHER" id="PTHR30126:SF40">
    <property type="entry name" value="HTH-TYPE TRANSCRIPTIONAL REGULATOR GLTR"/>
    <property type="match status" value="1"/>
</dbReference>
<keyword evidence="3" id="KW-0805">Transcription regulation</keyword>
<name>A0A0R3MNI3_9BRAD</name>
<evidence type="ECO:0000256" key="5">
    <source>
        <dbReference type="ARBA" id="ARBA00023163"/>
    </source>
</evidence>
<keyword evidence="4" id="KW-0238">DNA-binding</keyword>
<accession>A0A0R3MNI3</accession>
<dbReference type="CDD" id="cd05466">
    <property type="entry name" value="PBP2_LTTR_substrate"/>
    <property type="match status" value="1"/>
</dbReference>
<dbReference type="PANTHER" id="PTHR30126">
    <property type="entry name" value="HTH-TYPE TRANSCRIPTIONAL REGULATOR"/>
    <property type="match status" value="1"/>
</dbReference>
<dbReference type="PRINTS" id="PR00039">
    <property type="entry name" value="HTHLYSR"/>
</dbReference>
<dbReference type="GO" id="GO:0000976">
    <property type="term" value="F:transcription cis-regulatory region binding"/>
    <property type="evidence" value="ECO:0007669"/>
    <property type="project" value="TreeGrafter"/>
</dbReference>
<dbReference type="SUPFAM" id="SSF46785">
    <property type="entry name" value="Winged helix' DNA-binding domain"/>
    <property type="match status" value="1"/>
</dbReference>
<evidence type="ECO:0000256" key="2">
    <source>
        <dbReference type="ARBA" id="ARBA00009437"/>
    </source>
</evidence>
<dbReference type="Gene3D" id="3.40.190.290">
    <property type="match status" value="1"/>
</dbReference>
<comment type="similarity">
    <text evidence="2">Belongs to the LysR transcriptional regulatory family.</text>
</comment>
<organism evidence="7 8">
    <name type="scientific">Bradyrhizobium lablabi</name>
    <dbReference type="NCBI Taxonomy" id="722472"/>
    <lineage>
        <taxon>Bacteria</taxon>
        <taxon>Pseudomonadati</taxon>
        <taxon>Pseudomonadota</taxon>
        <taxon>Alphaproteobacteria</taxon>
        <taxon>Hyphomicrobiales</taxon>
        <taxon>Nitrobacteraceae</taxon>
        <taxon>Bradyrhizobium</taxon>
    </lineage>
</organism>
<evidence type="ECO:0000259" key="6">
    <source>
        <dbReference type="PROSITE" id="PS50931"/>
    </source>
</evidence>
<proteinExistence type="inferred from homology"/>
<gene>
    <name evidence="7" type="ORF">CQ14_22035</name>
</gene>
<reference evidence="7 8" key="1">
    <citation type="submission" date="2014-03" db="EMBL/GenBank/DDBJ databases">
        <title>Bradyrhizobium valentinum sp. nov., isolated from effective nodules of Lupinus mariae-josephae, a lupine endemic of basic-lime soils in Eastern Spain.</title>
        <authorList>
            <person name="Duran D."/>
            <person name="Rey L."/>
            <person name="Navarro A."/>
            <person name="Busquets A."/>
            <person name="Imperial J."/>
            <person name="Ruiz-Argueso T."/>
        </authorList>
    </citation>
    <scope>NUCLEOTIDE SEQUENCE [LARGE SCALE GENOMIC DNA]</scope>
    <source>
        <strain evidence="7 8">CCBAU 23086</strain>
    </source>
</reference>
<dbReference type="FunFam" id="1.10.10.10:FF:000001">
    <property type="entry name" value="LysR family transcriptional regulator"/>
    <property type="match status" value="1"/>
</dbReference>
<dbReference type="SUPFAM" id="SSF53850">
    <property type="entry name" value="Periplasmic binding protein-like II"/>
    <property type="match status" value="1"/>
</dbReference>